<sequence>METKSDQAVVLKNMADLAIADLKIEYIFQRLYQAILAMDPNASVSDFDYYAALYLKKRYHIHISDLLQQKPKKLIDIPAVNDVLDSQADDIDKYFLLFTAKMKAFSEHHKHRGFFLNYHRRDIKQQAMLRSFIMARKRLRDFSKAEISYHVEKILPDPFNGGTTLLVLKLYADWAQNAIGIPERFEQRFFSRFPELKFESSTGTLFCPIHMIFDSEYLDRYGQHIPNKFATQDVIEFSQENKTQLNCGNPFETLYQNNFFALPPAC</sequence>
<proteinExistence type="predicted"/>
<evidence type="ECO:0000313" key="2">
    <source>
        <dbReference type="Proteomes" id="UP001324380"/>
    </source>
</evidence>
<dbReference type="EMBL" id="CP139558">
    <property type="protein sequence ID" value="WPU91548.1"/>
    <property type="molecule type" value="Genomic_DNA"/>
</dbReference>
<keyword evidence="2" id="KW-1185">Reference proteome</keyword>
<dbReference type="RefSeq" id="WP_321560714.1">
    <property type="nucleotide sequence ID" value="NZ_CP139558.1"/>
</dbReference>
<reference evidence="1 2" key="1">
    <citation type="submission" date="2023-11" db="EMBL/GenBank/DDBJ databases">
        <title>Analysis of the Genomes of Mucilaginibacter gossypii cycad 4 and M. sabulilitoris SNA2: microbes with the potential for plant growth promotion.</title>
        <authorList>
            <person name="Hirsch A.M."/>
            <person name="Humm E."/>
            <person name="Rubbi M."/>
            <person name="Del Vecchio G."/>
            <person name="Ha S.M."/>
            <person name="Pellegrini M."/>
            <person name="Gunsalus R.P."/>
        </authorList>
    </citation>
    <scope>NUCLEOTIDE SEQUENCE [LARGE SCALE GENOMIC DNA]</scope>
    <source>
        <strain evidence="1 2">SNA2</strain>
    </source>
</reference>
<name>A0ABZ0TH37_9SPHI</name>
<accession>A0ABZ0TH37</accession>
<organism evidence="1 2">
    <name type="scientific">Mucilaginibacter sabulilitoris</name>
    <dbReference type="NCBI Taxonomy" id="1173583"/>
    <lineage>
        <taxon>Bacteria</taxon>
        <taxon>Pseudomonadati</taxon>
        <taxon>Bacteroidota</taxon>
        <taxon>Sphingobacteriia</taxon>
        <taxon>Sphingobacteriales</taxon>
        <taxon>Sphingobacteriaceae</taxon>
        <taxon>Mucilaginibacter</taxon>
    </lineage>
</organism>
<dbReference type="Proteomes" id="UP001324380">
    <property type="component" value="Chromosome"/>
</dbReference>
<gene>
    <name evidence="1" type="ORF">SNE25_19710</name>
</gene>
<evidence type="ECO:0000313" key="1">
    <source>
        <dbReference type="EMBL" id="WPU91548.1"/>
    </source>
</evidence>
<protein>
    <submittedName>
        <fullName evidence="1">Uncharacterized protein</fullName>
    </submittedName>
</protein>